<keyword evidence="3 7" id="KW-0812">Transmembrane</keyword>
<dbReference type="EMBL" id="CP014141">
    <property type="protein sequence ID" value="AMA75621.1"/>
    <property type="molecule type" value="Genomic_DNA"/>
</dbReference>
<dbReference type="RefSeq" id="WP_060384451.1">
    <property type="nucleotide sequence ID" value="NZ_CP014141.1"/>
</dbReference>
<feature type="transmembrane region" description="Helical" evidence="7">
    <location>
        <begin position="295"/>
        <end position="320"/>
    </location>
</feature>
<evidence type="ECO:0000256" key="3">
    <source>
        <dbReference type="ARBA" id="ARBA00022692"/>
    </source>
</evidence>
<evidence type="ECO:0000256" key="6">
    <source>
        <dbReference type="ARBA" id="ARBA00038076"/>
    </source>
</evidence>
<evidence type="ECO:0000259" key="8">
    <source>
        <dbReference type="Pfam" id="PF02687"/>
    </source>
</evidence>
<dbReference type="Proteomes" id="UP000061630">
    <property type="component" value="Chromosome"/>
</dbReference>
<evidence type="ECO:0000256" key="2">
    <source>
        <dbReference type="ARBA" id="ARBA00022475"/>
    </source>
</evidence>
<dbReference type="KEGG" id="tpar:AV541_05640"/>
<dbReference type="AlphaFoldDB" id="A0A109QEI2"/>
<evidence type="ECO:0000256" key="7">
    <source>
        <dbReference type="SAM" id="Phobius"/>
    </source>
</evidence>
<dbReference type="InterPro" id="IPR050250">
    <property type="entry name" value="Macrolide_Exporter_MacB"/>
</dbReference>
<feature type="domain" description="MacB-like periplasmic core" evidence="9">
    <location>
        <begin position="29"/>
        <end position="258"/>
    </location>
</feature>
<proteinExistence type="inferred from homology"/>
<dbReference type="PANTHER" id="PTHR30572:SF4">
    <property type="entry name" value="ABC TRANSPORTER PERMEASE YTRF"/>
    <property type="match status" value="1"/>
</dbReference>
<gene>
    <name evidence="10" type="ORF">AV541_05640</name>
</gene>
<evidence type="ECO:0000313" key="11">
    <source>
        <dbReference type="Proteomes" id="UP000061630"/>
    </source>
</evidence>
<accession>A0A109QEI2</accession>
<evidence type="ECO:0000259" key="9">
    <source>
        <dbReference type="Pfam" id="PF12704"/>
    </source>
</evidence>
<comment type="subcellular location">
    <subcellularLocation>
        <location evidence="1">Cell membrane</location>
        <topology evidence="1">Multi-pass membrane protein</topology>
    </subcellularLocation>
</comment>
<dbReference type="InterPro" id="IPR025857">
    <property type="entry name" value="MacB_PCD"/>
</dbReference>
<organism evidence="10 11">
    <name type="scientific">Thermus parvatiensis</name>
    <dbReference type="NCBI Taxonomy" id="456163"/>
    <lineage>
        <taxon>Bacteria</taxon>
        <taxon>Thermotogati</taxon>
        <taxon>Deinococcota</taxon>
        <taxon>Deinococci</taxon>
        <taxon>Thermales</taxon>
        <taxon>Thermaceae</taxon>
        <taxon>Thermus</taxon>
    </lineage>
</organism>
<sequence length="419" mass="44438">MAEEKRIGLSLAETLRIAWKAIAANPLRSALTALGVIIGVAAVVALTMVGQGTTRNVTQLLEGLGTNLLTVGPAQGNRGPGGGLVRAGGPETIPLSDAYAIQEAFAEEVVGVAPVAQGRFQIRSGSTNFQATVVGTWPDFAKVRNAEPEKGSFFTWDDVTAKRRVAVLGYGVAEDLFGTDDPLGQRIRINGIPFTVVGVLPDKGDQGFVSTNYQVFVPLSTYLQRLARPEAGEAKVNTIYLQGASRDRLKDLQERLTRFLAERHGLTDPNDYDFSVANQQDALESVNATTRTLTLFLGGVAAISLLVGGIGIMNIMLVSVTERTREIGVRKALGARPRDILAQFLAESVVLSVGGGTLGVVLGLGLAGAVGRALTVTPVFSPGSAVVAFFFAVLVGIFFDLYPAWRAARLDPVEALRYE</sequence>
<dbReference type="GO" id="GO:0005886">
    <property type="term" value="C:plasma membrane"/>
    <property type="evidence" value="ECO:0007669"/>
    <property type="project" value="UniProtKB-SubCell"/>
</dbReference>
<dbReference type="PANTHER" id="PTHR30572">
    <property type="entry name" value="MEMBRANE COMPONENT OF TRANSPORTER-RELATED"/>
    <property type="match status" value="1"/>
</dbReference>
<dbReference type="Pfam" id="PF12704">
    <property type="entry name" value="MacB_PCD"/>
    <property type="match status" value="1"/>
</dbReference>
<reference evidence="10 11" key="1">
    <citation type="submission" date="2016-01" db="EMBL/GenBank/DDBJ databases">
        <title>Genome sequence of Thermus parvatiensis, a thermophile isolated from a hot water spring.</title>
        <authorList>
            <person name="Tripathi C."/>
            <person name="Lal R."/>
        </authorList>
    </citation>
    <scope>NUCLEOTIDE SEQUENCE [LARGE SCALE GENOMIC DNA]</scope>
    <source>
        <strain evidence="10 11">RL</strain>
    </source>
</reference>
<feature type="transmembrane region" description="Helical" evidence="7">
    <location>
        <begin position="341"/>
        <end position="367"/>
    </location>
</feature>
<feature type="transmembrane region" description="Helical" evidence="7">
    <location>
        <begin position="379"/>
        <end position="399"/>
    </location>
</feature>
<keyword evidence="2" id="KW-1003">Cell membrane</keyword>
<feature type="domain" description="ABC3 transporter permease C-terminal" evidence="8">
    <location>
        <begin position="300"/>
        <end position="412"/>
    </location>
</feature>
<name>A0A109QEI2_9DEIN</name>
<comment type="similarity">
    <text evidence="6">Belongs to the ABC-4 integral membrane protein family.</text>
</comment>
<dbReference type="GO" id="GO:0022857">
    <property type="term" value="F:transmembrane transporter activity"/>
    <property type="evidence" value="ECO:0007669"/>
    <property type="project" value="TreeGrafter"/>
</dbReference>
<evidence type="ECO:0000256" key="5">
    <source>
        <dbReference type="ARBA" id="ARBA00023136"/>
    </source>
</evidence>
<evidence type="ECO:0000256" key="4">
    <source>
        <dbReference type="ARBA" id="ARBA00022989"/>
    </source>
</evidence>
<evidence type="ECO:0000313" key="10">
    <source>
        <dbReference type="EMBL" id="AMA75621.1"/>
    </source>
</evidence>
<feature type="transmembrane region" description="Helical" evidence="7">
    <location>
        <begin position="30"/>
        <end position="50"/>
    </location>
</feature>
<evidence type="ECO:0000256" key="1">
    <source>
        <dbReference type="ARBA" id="ARBA00004651"/>
    </source>
</evidence>
<protein>
    <submittedName>
        <fullName evidence="10">ABC transporter permease</fullName>
    </submittedName>
</protein>
<dbReference type="InterPro" id="IPR003838">
    <property type="entry name" value="ABC3_permease_C"/>
</dbReference>
<keyword evidence="4 7" id="KW-1133">Transmembrane helix</keyword>
<keyword evidence="5 7" id="KW-0472">Membrane</keyword>
<dbReference type="Pfam" id="PF02687">
    <property type="entry name" value="FtsX"/>
    <property type="match status" value="1"/>
</dbReference>